<dbReference type="InterPro" id="IPR014347">
    <property type="entry name" value="Tautomerase/MIF_sf"/>
</dbReference>
<evidence type="ECO:0000313" key="5">
    <source>
        <dbReference type="Proteomes" id="UP000199423"/>
    </source>
</evidence>
<evidence type="ECO:0000256" key="1">
    <source>
        <dbReference type="ARBA" id="ARBA00006723"/>
    </source>
</evidence>
<dbReference type="SUPFAM" id="SSF55331">
    <property type="entry name" value="Tautomerase/MIF"/>
    <property type="match status" value="1"/>
</dbReference>
<gene>
    <name evidence="4" type="ORF">SAMN04488557_0644</name>
</gene>
<sequence length="73" mass="7936">MPIIRVEMFKGRTPDQKQRLVKAFTETVTDVCGLKPQAVQVIFQDMDPGDYGVSGELFSLRAPAPAVTPAKSG</sequence>
<dbReference type="Pfam" id="PF01361">
    <property type="entry name" value="Tautomerase"/>
    <property type="match status" value="1"/>
</dbReference>
<comment type="similarity">
    <text evidence="1">Belongs to the 4-oxalocrotonate tautomerase family.</text>
</comment>
<keyword evidence="5" id="KW-1185">Reference proteome</keyword>
<protein>
    <submittedName>
        <fullName evidence="4">4-oxalocrotonate tautomerase</fullName>
    </submittedName>
</protein>
<dbReference type="Gene3D" id="3.30.429.10">
    <property type="entry name" value="Macrophage Migration Inhibitory Factor"/>
    <property type="match status" value="1"/>
</dbReference>
<evidence type="ECO:0000256" key="2">
    <source>
        <dbReference type="ARBA" id="ARBA00023235"/>
    </source>
</evidence>
<dbReference type="OrthoDB" id="8098375at2"/>
<dbReference type="EMBL" id="FPCH01000001">
    <property type="protein sequence ID" value="SFV26960.1"/>
    <property type="molecule type" value="Genomic_DNA"/>
</dbReference>
<accession>A0A1I7MX43</accession>
<dbReference type="PANTHER" id="PTHR35530">
    <property type="entry name" value="TAUTOMERASE-RELATED"/>
    <property type="match status" value="1"/>
</dbReference>
<dbReference type="GO" id="GO:0016853">
    <property type="term" value="F:isomerase activity"/>
    <property type="evidence" value="ECO:0007669"/>
    <property type="project" value="UniProtKB-KW"/>
</dbReference>
<keyword evidence="2" id="KW-0413">Isomerase</keyword>
<reference evidence="5" key="1">
    <citation type="submission" date="2016-10" db="EMBL/GenBank/DDBJ databases">
        <authorList>
            <person name="Varghese N."/>
            <person name="Submissions S."/>
        </authorList>
    </citation>
    <scope>NUCLEOTIDE SEQUENCE [LARGE SCALE GENOMIC DNA]</scope>
    <source>
        <strain evidence="5">DSM 1565</strain>
    </source>
</reference>
<feature type="domain" description="4-oxalocrotonate tautomerase-like" evidence="3">
    <location>
        <begin position="2"/>
        <end position="60"/>
    </location>
</feature>
<evidence type="ECO:0000259" key="3">
    <source>
        <dbReference type="Pfam" id="PF01361"/>
    </source>
</evidence>
<evidence type="ECO:0000313" key="4">
    <source>
        <dbReference type="EMBL" id="SFV26960.1"/>
    </source>
</evidence>
<name>A0A1I7MX43_9HYPH</name>
<dbReference type="InterPro" id="IPR004370">
    <property type="entry name" value="4-OT-like_dom"/>
</dbReference>
<dbReference type="STRING" id="51670.SAMN04488557_0644"/>
<organism evidence="4 5">
    <name type="scientific">Hyphomicrobium facile</name>
    <dbReference type="NCBI Taxonomy" id="51670"/>
    <lineage>
        <taxon>Bacteria</taxon>
        <taxon>Pseudomonadati</taxon>
        <taxon>Pseudomonadota</taxon>
        <taxon>Alphaproteobacteria</taxon>
        <taxon>Hyphomicrobiales</taxon>
        <taxon>Hyphomicrobiaceae</taxon>
        <taxon>Hyphomicrobium</taxon>
    </lineage>
</organism>
<proteinExistence type="inferred from homology"/>
<dbReference type="AlphaFoldDB" id="A0A1I7MX43"/>
<dbReference type="PANTHER" id="PTHR35530:SF1">
    <property type="entry name" value="2-HYDROXYMUCONATE TAUTOMERASE"/>
    <property type="match status" value="1"/>
</dbReference>
<dbReference type="Proteomes" id="UP000199423">
    <property type="component" value="Unassembled WGS sequence"/>
</dbReference>